<name>A0A2A2JT68_9BILA</name>
<accession>A0A2A2JT68</accession>
<evidence type="ECO:0008006" key="5">
    <source>
        <dbReference type="Google" id="ProtNLM"/>
    </source>
</evidence>
<organism evidence="3 4">
    <name type="scientific">Diploscapter pachys</name>
    <dbReference type="NCBI Taxonomy" id="2018661"/>
    <lineage>
        <taxon>Eukaryota</taxon>
        <taxon>Metazoa</taxon>
        <taxon>Ecdysozoa</taxon>
        <taxon>Nematoda</taxon>
        <taxon>Chromadorea</taxon>
        <taxon>Rhabditida</taxon>
        <taxon>Rhabditina</taxon>
        <taxon>Rhabditomorpha</taxon>
        <taxon>Rhabditoidea</taxon>
        <taxon>Rhabditidae</taxon>
        <taxon>Diploscapter</taxon>
    </lineage>
</organism>
<reference evidence="3 4" key="1">
    <citation type="journal article" date="2017" name="Curr. Biol.">
        <title>Genome architecture and evolution of a unichromosomal asexual nematode.</title>
        <authorList>
            <person name="Fradin H."/>
            <person name="Zegar C."/>
            <person name="Gutwein M."/>
            <person name="Lucas J."/>
            <person name="Kovtun M."/>
            <person name="Corcoran D."/>
            <person name="Baugh L.R."/>
            <person name="Kiontke K."/>
            <person name="Gunsalus K."/>
            <person name="Fitch D.H."/>
            <person name="Piano F."/>
        </authorList>
    </citation>
    <scope>NUCLEOTIDE SEQUENCE [LARGE SCALE GENOMIC DNA]</scope>
    <source>
        <strain evidence="3">PF1309</strain>
    </source>
</reference>
<feature type="chain" id="PRO_5013081663" description="BZIP domain-containing protein" evidence="2">
    <location>
        <begin position="18"/>
        <end position="382"/>
    </location>
</feature>
<feature type="compositionally biased region" description="Low complexity" evidence="1">
    <location>
        <begin position="272"/>
        <end position="283"/>
    </location>
</feature>
<dbReference type="Proteomes" id="UP000218231">
    <property type="component" value="Unassembled WGS sequence"/>
</dbReference>
<sequence length="382" mass="42305">MWPIIAIFYWYFSKVDAQFFFPPFPRPIQPLQVTWNNPFGFFDPSLQQQISPIVPVPTLAPPTTTIAPLSFTTFDSANFVVPDWHKWPVGPDWNDPRNTATQQLGWGGNGIVENQEVPFGVVVTSAPEVMTTLRLTTAAPLRFSFATLRPEVLPARGQIIHPASQGSAIAVDDSKFPVPPDYDLSSETPSLERVLNDGSPESSIPVLTAIQADSQPMELAVEREPLRDGVRLLNRRAIVVVPEDKDIEHEGSQSPPKLLSAGIQPPAPPAPSRTTTPRVSPTRLTARKPPATVSPPMKRRTAVKFPKTHRSESIKPLEIQQAHKNSSIEIAPKRNEPSKIVTKIAPNPPKSGTILKRRAHVRALKRNILAERKKMTARHKVN</sequence>
<evidence type="ECO:0000256" key="2">
    <source>
        <dbReference type="SAM" id="SignalP"/>
    </source>
</evidence>
<dbReference type="EMBL" id="LIAE01010233">
    <property type="protein sequence ID" value="PAV64946.1"/>
    <property type="molecule type" value="Genomic_DNA"/>
</dbReference>
<evidence type="ECO:0000256" key="1">
    <source>
        <dbReference type="SAM" id="MobiDB-lite"/>
    </source>
</evidence>
<keyword evidence="2" id="KW-0732">Signal</keyword>
<dbReference type="AlphaFoldDB" id="A0A2A2JT68"/>
<comment type="caution">
    <text evidence="3">The sequence shown here is derived from an EMBL/GenBank/DDBJ whole genome shotgun (WGS) entry which is preliminary data.</text>
</comment>
<protein>
    <recommendedName>
        <fullName evidence="5">BZIP domain-containing protein</fullName>
    </recommendedName>
</protein>
<keyword evidence="4" id="KW-1185">Reference proteome</keyword>
<feature type="signal peptide" evidence="2">
    <location>
        <begin position="1"/>
        <end position="17"/>
    </location>
</feature>
<feature type="compositionally biased region" description="Basic residues" evidence="1">
    <location>
        <begin position="297"/>
        <end position="308"/>
    </location>
</feature>
<proteinExistence type="predicted"/>
<dbReference type="OrthoDB" id="5875047at2759"/>
<evidence type="ECO:0000313" key="4">
    <source>
        <dbReference type="Proteomes" id="UP000218231"/>
    </source>
</evidence>
<feature type="region of interest" description="Disordered" evidence="1">
    <location>
        <begin position="244"/>
        <end position="311"/>
    </location>
</feature>
<evidence type="ECO:0000313" key="3">
    <source>
        <dbReference type="EMBL" id="PAV64946.1"/>
    </source>
</evidence>
<gene>
    <name evidence="3" type="ORF">WR25_10560</name>
</gene>